<dbReference type="RefSeq" id="WP_198418386.1">
    <property type="nucleotide sequence ID" value="NZ_AP018437.1"/>
</dbReference>
<organism evidence="8 9">
    <name type="scientific">Pelolinea submarina</name>
    <dbReference type="NCBI Taxonomy" id="913107"/>
    <lineage>
        <taxon>Bacteria</taxon>
        <taxon>Bacillati</taxon>
        <taxon>Chloroflexota</taxon>
        <taxon>Anaerolineae</taxon>
        <taxon>Anaerolineales</taxon>
        <taxon>Anaerolineaceae</taxon>
        <taxon>Pelolinea</taxon>
    </lineage>
</organism>
<keyword evidence="6" id="KW-0413">Isomerase</keyword>
<accession>A0A347ZPY1</accession>
<dbReference type="InterPro" id="IPR011060">
    <property type="entry name" value="RibuloseP-bd_barrel"/>
</dbReference>
<dbReference type="InterPro" id="IPR007260">
    <property type="entry name" value="NanE"/>
</dbReference>
<name>A0A347ZPY1_9CHLR</name>
<comment type="similarity">
    <text evidence="4">Belongs to the NanE family.</text>
</comment>
<dbReference type="PANTHER" id="PTHR36204">
    <property type="entry name" value="N-ACETYLMANNOSAMINE-6-PHOSPHATE 2-EPIMERASE-RELATED"/>
    <property type="match status" value="1"/>
</dbReference>
<dbReference type="GO" id="GO:0005829">
    <property type="term" value="C:cytosol"/>
    <property type="evidence" value="ECO:0007669"/>
    <property type="project" value="TreeGrafter"/>
</dbReference>
<dbReference type="EMBL" id="QUMS01000004">
    <property type="protein sequence ID" value="REG06309.1"/>
    <property type="molecule type" value="Genomic_DNA"/>
</dbReference>
<gene>
    <name evidence="8" type="ORF">DFR64_2742</name>
</gene>
<comment type="pathway">
    <text evidence="3">Amino-sugar metabolism; N-acetylneuraminate degradation; D-fructose 6-phosphate from N-acetylneuraminate: step 3/5.</text>
</comment>
<evidence type="ECO:0000256" key="5">
    <source>
        <dbReference type="ARBA" id="ARBA00013180"/>
    </source>
</evidence>
<dbReference type="EC" id="5.1.3.9" evidence="5"/>
<comment type="caution">
    <text evidence="8">The sequence shown here is derived from an EMBL/GenBank/DDBJ whole genome shotgun (WGS) entry which is preliminary data.</text>
</comment>
<reference evidence="8 9" key="1">
    <citation type="submission" date="2018-08" db="EMBL/GenBank/DDBJ databases">
        <title>Genomic Encyclopedia of Type Strains, Phase IV (KMG-IV): sequencing the most valuable type-strain genomes for metagenomic binning, comparative biology and taxonomic classification.</title>
        <authorList>
            <person name="Goeker M."/>
        </authorList>
    </citation>
    <scope>NUCLEOTIDE SEQUENCE [LARGE SCALE GENOMIC DNA]</scope>
    <source>
        <strain evidence="8 9">DSM 23923</strain>
    </source>
</reference>
<evidence type="ECO:0000256" key="3">
    <source>
        <dbReference type="ARBA" id="ARBA00005081"/>
    </source>
</evidence>
<evidence type="ECO:0000256" key="2">
    <source>
        <dbReference type="ARBA" id="ARBA00002147"/>
    </source>
</evidence>
<dbReference type="Proteomes" id="UP000256388">
    <property type="component" value="Unassembled WGS sequence"/>
</dbReference>
<comment type="catalytic activity">
    <reaction evidence="1">
        <text>an N-acyl-D-glucosamine 6-phosphate = an N-acyl-D-mannosamine 6-phosphate</text>
        <dbReference type="Rhea" id="RHEA:23932"/>
        <dbReference type="ChEBI" id="CHEBI:57599"/>
        <dbReference type="ChEBI" id="CHEBI:57666"/>
        <dbReference type="EC" id="5.1.3.9"/>
    </reaction>
</comment>
<evidence type="ECO:0000256" key="7">
    <source>
        <dbReference type="ARBA" id="ARBA00023277"/>
    </source>
</evidence>
<dbReference type="GO" id="GO:0006053">
    <property type="term" value="P:N-acetylmannosamine catabolic process"/>
    <property type="evidence" value="ECO:0007669"/>
    <property type="project" value="TreeGrafter"/>
</dbReference>
<dbReference type="Gene3D" id="3.20.20.70">
    <property type="entry name" value="Aldolase class I"/>
    <property type="match status" value="1"/>
</dbReference>
<dbReference type="SUPFAM" id="SSF51366">
    <property type="entry name" value="Ribulose-phoshate binding barrel"/>
    <property type="match status" value="1"/>
</dbReference>
<evidence type="ECO:0000256" key="4">
    <source>
        <dbReference type="ARBA" id="ARBA00007439"/>
    </source>
</evidence>
<keyword evidence="9" id="KW-1185">Reference proteome</keyword>
<dbReference type="GO" id="GO:0047465">
    <property type="term" value="F:N-acylglucosamine-6-phosphate 2-epimerase activity"/>
    <property type="evidence" value="ECO:0007669"/>
    <property type="project" value="UniProtKB-EC"/>
</dbReference>
<dbReference type="GO" id="GO:0019262">
    <property type="term" value="P:N-acetylneuraminate catabolic process"/>
    <property type="evidence" value="ECO:0007669"/>
    <property type="project" value="UniProtKB-UniPathway"/>
</dbReference>
<evidence type="ECO:0000313" key="9">
    <source>
        <dbReference type="Proteomes" id="UP000256388"/>
    </source>
</evidence>
<dbReference type="NCBIfam" id="NF002231">
    <property type="entry name" value="PRK01130.1"/>
    <property type="match status" value="1"/>
</dbReference>
<dbReference type="UniPathway" id="UPA00629">
    <property type="reaction ID" value="UER00682"/>
</dbReference>
<proteinExistence type="inferred from homology"/>
<evidence type="ECO:0000313" key="8">
    <source>
        <dbReference type="EMBL" id="REG06309.1"/>
    </source>
</evidence>
<evidence type="ECO:0000256" key="6">
    <source>
        <dbReference type="ARBA" id="ARBA00023235"/>
    </source>
</evidence>
<evidence type="ECO:0000256" key="1">
    <source>
        <dbReference type="ARBA" id="ARBA00000056"/>
    </source>
</evidence>
<comment type="function">
    <text evidence="2">Converts N-acetylmannosamine-6-phosphate (ManNAc-6-P) to N-acetylglucosamine-6-phosphate (GlcNAc-6-P).</text>
</comment>
<sequence length="238" mass="25929">MQLEKLKDGLVVSCYASFDINPEMDNPDTMAHVATSCVVGGACAIRTNLENVRAIKSVVQVPVIGIKKIYKDGDTSSSDFRITPTLKEVEALLKAGADAIAIDGTVRDRYDNYSTKEFISEIKRLFDVFIITDISTVEEGVAAWEYGADMVGTTLSGYTPYSKNPIRFGTLPSPDPDYEIIADLRSANVKHIVAEGRITNGLKMKKALDAGAYCVVVGTSITEPKKIVKTILQDAQRI</sequence>
<keyword evidence="7" id="KW-0119">Carbohydrate metabolism</keyword>
<dbReference type="PANTHER" id="PTHR36204:SF1">
    <property type="entry name" value="N-ACETYLMANNOSAMINE-6-PHOSPHATE 2-EPIMERASE-RELATED"/>
    <property type="match status" value="1"/>
</dbReference>
<dbReference type="InterPro" id="IPR013785">
    <property type="entry name" value="Aldolase_TIM"/>
</dbReference>
<dbReference type="Pfam" id="PF04131">
    <property type="entry name" value="NanE"/>
    <property type="match status" value="1"/>
</dbReference>
<dbReference type="AlphaFoldDB" id="A0A347ZPY1"/>
<protein>
    <recommendedName>
        <fullName evidence="5">N-acylglucosamine-6-phosphate 2-epimerase</fullName>
        <ecNumber evidence="5">5.1.3.9</ecNumber>
    </recommendedName>
</protein>